<dbReference type="Proteomes" id="UP000887159">
    <property type="component" value="Unassembled WGS sequence"/>
</dbReference>
<evidence type="ECO:0000313" key="4">
    <source>
        <dbReference type="Proteomes" id="UP000887159"/>
    </source>
</evidence>
<dbReference type="InterPro" id="IPR049012">
    <property type="entry name" value="Mutator_transp_dom"/>
</dbReference>
<organism evidence="3 4">
    <name type="scientific">Trichonephila clavipes</name>
    <name type="common">Golden silk orbweaver</name>
    <name type="synonym">Nephila clavipes</name>
    <dbReference type="NCBI Taxonomy" id="2585209"/>
    <lineage>
        <taxon>Eukaryota</taxon>
        <taxon>Metazoa</taxon>
        <taxon>Ecdysozoa</taxon>
        <taxon>Arthropoda</taxon>
        <taxon>Chelicerata</taxon>
        <taxon>Arachnida</taxon>
        <taxon>Araneae</taxon>
        <taxon>Araneomorphae</taxon>
        <taxon>Entelegynae</taxon>
        <taxon>Araneoidea</taxon>
        <taxon>Nephilidae</taxon>
        <taxon>Trichonephila</taxon>
    </lineage>
</organism>
<feature type="domain" description="Mutator-like transposase" evidence="2">
    <location>
        <begin position="83"/>
        <end position="339"/>
    </location>
</feature>
<name>A0A8X6UZ20_TRICX</name>
<keyword evidence="4" id="KW-1185">Reference proteome</keyword>
<dbReference type="EMBL" id="BMAU01021201">
    <property type="protein sequence ID" value="GFX98281.1"/>
    <property type="molecule type" value="Genomic_DNA"/>
</dbReference>
<feature type="compositionally biased region" description="Basic residues" evidence="1">
    <location>
        <begin position="10"/>
        <end position="20"/>
    </location>
</feature>
<dbReference type="AlphaFoldDB" id="A0A8X6UZ20"/>
<gene>
    <name evidence="3" type="primary">AVEN_168977_1</name>
    <name evidence="3" type="ORF">TNCV_4909241</name>
</gene>
<accession>A0A8X6UZ20</accession>
<evidence type="ECO:0000313" key="3">
    <source>
        <dbReference type="EMBL" id="GFX98281.1"/>
    </source>
</evidence>
<sequence length="346" mass="39092">MNSTESAKRPSGKRPKKRKFTGNMHTRCKAVHSVDESLNNSASGKKLRLQDVDSSFIEHDDCFDSYRVFDKTIMFTNIQNFASCKNERMKIYQKNVLEVCLVFFSIECKNCKDLCSFRNSKMLGKRKNIPEINRRFVYAMRTIGQGHAAMTTFCGVMDFPPPVAEKSYNNIINKLQLCSKEVSEASMQSAALEEVTLTNSSDIIISGDGKWKTRGYSSRVGVCAVIGDKTGKCIDAEVMSSFCKGCDSWKRRKGSPAYKMWKIIHVKECLKYHNGSAGMLETVGMVRIFQRSLSHRSVRYTSYIGDGDSKTFSSITASNPYGEDITVSKIECVGHVKKEWELVYEN</sequence>
<proteinExistence type="predicted"/>
<comment type="caution">
    <text evidence="3">The sequence shown here is derived from an EMBL/GenBank/DDBJ whole genome shotgun (WGS) entry which is preliminary data.</text>
</comment>
<reference evidence="3" key="1">
    <citation type="submission" date="2020-08" db="EMBL/GenBank/DDBJ databases">
        <title>Multicomponent nature underlies the extraordinary mechanical properties of spider dragline silk.</title>
        <authorList>
            <person name="Kono N."/>
            <person name="Nakamura H."/>
            <person name="Mori M."/>
            <person name="Yoshida Y."/>
            <person name="Ohtoshi R."/>
            <person name="Malay A.D."/>
            <person name="Moran D.A.P."/>
            <person name="Tomita M."/>
            <person name="Numata K."/>
            <person name="Arakawa K."/>
        </authorList>
    </citation>
    <scope>NUCLEOTIDE SEQUENCE</scope>
</reference>
<evidence type="ECO:0000256" key="1">
    <source>
        <dbReference type="SAM" id="MobiDB-lite"/>
    </source>
</evidence>
<evidence type="ECO:0000259" key="2">
    <source>
        <dbReference type="Pfam" id="PF20700"/>
    </source>
</evidence>
<feature type="region of interest" description="Disordered" evidence="1">
    <location>
        <begin position="1"/>
        <end position="20"/>
    </location>
</feature>
<dbReference type="Pfam" id="PF20700">
    <property type="entry name" value="Mutator"/>
    <property type="match status" value="1"/>
</dbReference>
<protein>
    <recommendedName>
        <fullName evidence="2">Mutator-like transposase domain-containing protein</fullName>
    </recommendedName>
</protein>